<proteinExistence type="predicted"/>
<organism evidence="1">
    <name type="scientific">Desulfobacca acetoxidans</name>
    <dbReference type="NCBI Taxonomy" id="60893"/>
    <lineage>
        <taxon>Bacteria</taxon>
        <taxon>Pseudomonadati</taxon>
        <taxon>Thermodesulfobacteriota</taxon>
        <taxon>Desulfobaccia</taxon>
        <taxon>Desulfobaccales</taxon>
        <taxon>Desulfobaccaceae</taxon>
        <taxon>Desulfobacca</taxon>
    </lineage>
</organism>
<reference evidence="1" key="1">
    <citation type="journal article" date="2020" name="mSystems">
        <title>Genome- and Community-Level Interaction Insights into Carbon Utilization and Element Cycling Functions of Hydrothermarchaeota in Hydrothermal Sediment.</title>
        <authorList>
            <person name="Zhou Z."/>
            <person name="Liu Y."/>
            <person name="Xu W."/>
            <person name="Pan J."/>
            <person name="Luo Z.H."/>
            <person name="Li M."/>
        </authorList>
    </citation>
    <scope>NUCLEOTIDE SEQUENCE [LARGE SCALE GENOMIC DNA]</scope>
    <source>
        <strain evidence="1">SpSt-776</strain>
    </source>
</reference>
<name>A0A7C3SJS1_9BACT</name>
<protein>
    <submittedName>
        <fullName evidence="1">DUF2479 domain-containing protein</fullName>
    </submittedName>
</protein>
<accession>A0A7C3SJS1</accession>
<dbReference type="EMBL" id="DTHB01000026">
    <property type="protein sequence ID" value="HGB14205.1"/>
    <property type="molecule type" value="Genomic_DNA"/>
</dbReference>
<sequence>MGTKLQFKQGEAKSLQISLTSNGEAVDLSGAVLSLGVKRSKADPEYVIFKEDQDFDKSRAAEGVVAVFFSATDLGQAPGYYLAELKVAFEDGTIEKSRDISLIIEEAVT</sequence>
<gene>
    <name evidence="1" type="ORF">ENV62_03065</name>
</gene>
<evidence type="ECO:0000313" key="1">
    <source>
        <dbReference type="EMBL" id="HGB14205.1"/>
    </source>
</evidence>
<dbReference type="AlphaFoldDB" id="A0A7C3SJS1"/>
<comment type="caution">
    <text evidence="1">The sequence shown here is derived from an EMBL/GenBank/DDBJ whole genome shotgun (WGS) entry which is preliminary data.</text>
</comment>